<feature type="binding site" evidence="15">
    <location>
        <position position="75"/>
    </location>
    <ligand>
        <name>Ca(2+)</name>
        <dbReference type="ChEBI" id="CHEBI:29108"/>
        <label>1</label>
    </ligand>
</feature>
<comment type="cofactor">
    <cofactor evidence="15 18">
        <name>heme b</name>
        <dbReference type="ChEBI" id="CHEBI:60344"/>
    </cofactor>
    <text evidence="15 18">Binds 1 heme b (iron(II)-protoporphyrin IX) group per subunit.</text>
</comment>
<reference evidence="20" key="2">
    <citation type="submission" date="2019-07" db="EMBL/GenBank/DDBJ databases">
        <authorList>
            <person name="Seetharam A."/>
            <person name="Woodhouse M."/>
            <person name="Cannon E."/>
        </authorList>
    </citation>
    <scope>NUCLEOTIDE SEQUENCE [LARGE SCALE GENOMIC DNA]</scope>
    <source>
        <strain evidence="20">cv. B73</strain>
    </source>
</reference>
<evidence type="ECO:0000256" key="16">
    <source>
        <dbReference type="PIRSR" id="PIRSR600823-4"/>
    </source>
</evidence>
<feature type="active site" description="Proton acceptor" evidence="13">
    <location>
        <position position="65"/>
    </location>
</feature>
<dbReference type="FunFam" id="1.10.420.10:FF:000001">
    <property type="entry name" value="Peroxidase"/>
    <property type="match status" value="1"/>
</dbReference>
<feature type="binding site" evidence="15">
    <location>
        <position position="69"/>
    </location>
    <ligand>
        <name>Ca(2+)</name>
        <dbReference type="ChEBI" id="CHEBI:29108"/>
        <label>1</label>
    </ligand>
</feature>
<evidence type="ECO:0000259" key="19">
    <source>
        <dbReference type="PROSITE" id="PS50873"/>
    </source>
</evidence>
<evidence type="ECO:0000256" key="11">
    <source>
        <dbReference type="ARBA" id="ARBA00023283"/>
    </source>
</evidence>
<feature type="binding site" evidence="15">
    <location>
        <position position="282"/>
    </location>
    <ligand>
        <name>Ca(2+)</name>
        <dbReference type="ChEBI" id="CHEBI:29108"/>
        <label>2</label>
    </ligand>
</feature>
<evidence type="ECO:0000256" key="1">
    <source>
        <dbReference type="ARBA" id="ARBA00000189"/>
    </source>
</evidence>
<dbReference type="InParanoid" id="A0A804LGQ8"/>
<dbReference type="Pfam" id="PF00141">
    <property type="entry name" value="peroxidase"/>
    <property type="match status" value="1"/>
</dbReference>
<feature type="disulfide bond" evidence="17">
    <location>
        <begin position="34"/>
        <end position="114"/>
    </location>
</feature>
<evidence type="ECO:0000256" key="9">
    <source>
        <dbReference type="ARBA" id="ARBA00023157"/>
    </source>
</evidence>
<dbReference type="AlphaFoldDB" id="A0A804LGQ8"/>
<feature type="binding site" description="axial binding residue" evidence="15">
    <location>
        <position position="229"/>
    </location>
    <ligand>
        <name>heme b</name>
        <dbReference type="ChEBI" id="CHEBI:60344"/>
    </ligand>
    <ligandPart>
        <name>Fe</name>
        <dbReference type="ChEBI" id="CHEBI:18248"/>
    </ligandPart>
</feature>
<keyword evidence="9 17" id="KW-1015">Disulfide bond</keyword>
<dbReference type="InterPro" id="IPR000823">
    <property type="entry name" value="Peroxidase_pln"/>
</dbReference>
<evidence type="ECO:0000256" key="17">
    <source>
        <dbReference type="PIRSR" id="PIRSR600823-5"/>
    </source>
</evidence>
<evidence type="ECO:0000256" key="7">
    <source>
        <dbReference type="ARBA" id="ARBA00023002"/>
    </source>
</evidence>
<evidence type="ECO:0000256" key="4">
    <source>
        <dbReference type="ARBA" id="ARBA00022617"/>
    </source>
</evidence>
<feature type="binding site" evidence="15">
    <location>
        <position position="230"/>
    </location>
    <ligand>
        <name>Ca(2+)</name>
        <dbReference type="ChEBI" id="CHEBI:29108"/>
        <label>2</label>
    </ligand>
</feature>
<dbReference type="PRINTS" id="PR00458">
    <property type="entry name" value="PEROXIDASE"/>
</dbReference>
<dbReference type="PANTHER" id="PTHR31388:SF159">
    <property type="entry name" value="PEROXIDASE"/>
    <property type="match status" value="1"/>
</dbReference>
<dbReference type="InterPro" id="IPR002016">
    <property type="entry name" value="Haem_peroxidase"/>
</dbReference>
<dbReference type="GO" id="GO:0004601">
    <property type="term" value="F:peroxidase activity"/>
    <property type="evidence" value="ECO:0000318"/>
    <property type="project" value="GO_Central"/>
</dbReference>
<reference evidence="20" key="3">
    <citation type="submission" date="2021-05" db="UniProtKB">
        <authorList>
            <consortium name="EnsemblPlants"/>
        </authorList>
    </citation>
    <scope>IDENTIFICATION</scope>
    <source>
        <strain evidence="20">cv. B73</strain>
    </source>
</reference>
<keyword evidence="4 18" id="KW-0349">Heme</keyword>
<dbReference type="GO" id="GO:0005576">
    <property type="term" value="C:extracellular region"/>
    <property type="evidence" value="ECO:0007669"/>
    <property type="project" value="UniProtKB-SubCell"/>
</dbReference>
<feature type="domain" description="Plant heme peroxidase family profile" evidence="19">
    <location>
        <begin position="24"/>
        <end position="367"/>
    </location>
</feature>
<dbReference type="InterPro" id="IPR010255">
    <property type="entry name" value="Haem_peroxidase_sf"/>
</dbReference>
<dbReference type="GO" id="GO:0006979">
    <property type="term" value="P:response to oxidative stress"/>
    <property type="evidence" value="ECO:0007669"/>
    <property type="project" value="UniProtKB-UniRule"/>
</dbReference>
<dbReference type="Gene3D" id="1.10.520.10">
    <property type="match status" value="1"/>
</dbReference>
<evidence type="ECO:0000256" key="12">
    <source>
        <dbReference type="ARBA" id="ARBA00023324"/>
    </source>
</evidence>
<keyword evidence="7 18" id="KW-0560">Oxidoreductase</keyword>
<dbReference type="GO" id="GO:0020037">
    <property type="term" value="F:heme binding"/>
    <property type="evidence" value="ECO:0007669"/>
    <property type="project" value="UniProtKB-UniRule"/>
</dbReference>
<evidence type="ECO:0000256" key="2">
    <source>
        <dbReference type="ARBA" id="ARBA00004613"/>
    </source>
</evidence>
<accession>A0A804LGQ8</accession>
<dbReference type="FunCoup" id="A0A804LGQ8">
    <property type="interactions" value="173"/>
</dbReference>
<dbReference type="PROSITE" id="PS50873">
    <property type="entry name" value="PEROXIDASE_4"/>
    <property type="match status" value="1"/>
</dbReference>
<dbReference type="FunFam" id="1.10.520.10:FF:000009">
    <property type="entry name" value="Peroxidase"/>
    <property type="match status" value="1"/>
</dbReference>
<feature type="disulfide bond" evidence="17">
    <location>
        <begin position="67"/>
        <end position="72"/>
    </location>
</feature>
<feature type="disulfide bond" evidence="17">
    <location>
        <begin position="236"/>
        <end position="268"/>
    </location>
</feature>
<comment type="subcellular location">
    <subcellularLocation>
        <location evidence="2 18">Secreted</location>
    </subcellularLocation>
</comment>
<keyword evidence="3 18" id="KW-0575">Peroxidase</keyword>
<dbReference type="Proteomes" id="UP000007305">
    <property type="component" value="Chromosome 1"/>
</dbReference>
<name>A0A804LGQ8_MAIZE</name>
<feature type="binding site" evidence="15">
    <location>
        <position position="87"/>
    </location>
    <ligand>
        <name>Ca(2+)</name>
        <dbReference type="ChEBI" id="CHEBI:29108"/>
        <label>1</label>
    </ligand>
</feature>
<evidence type="ECO:0000256" key="10">
    <source>
        <dbReference type="ARBA" id="ARBA00023180"/>
    </source>
</evidence>
<protein>
    <recommendedName>
        <fullName evidence="18">Peroxidase</fullName>
        <ecNumber evidence="18">1.11.1.7</ecNumber>
    </recommendedName>
</protein>
<dbReference type="SUPFAM" id="SSF48113">
    <property type="entry name" value="Heme-dependent peroxidases"/>
    <property type="match status" value="1"/>
</dbReference>
<feature type="signal peptide" evidence="18">
    <location>
        <begin position="1"/>
        <end position="22"/>
    </location>
</feature>
<proteinExistence type="evidence at protein level"/>
<keyword evidence="12 18" id="KW-0376">Hydrogen peroxide</keyword>
<dbReference type="GO" id="GO:0046872">
    <property type="term" value="F:metal ion binding"/>
    <property type="evidence" value="ECO:0007669"/>
    <property type="project" value="UniProtKB-UniRule"/>
</dbReference>
<comment type="similarity">
    <text evidence="18">Belongs to the peroxidase family. Classical plant (class III) peroxidase subfamily.</text>
</comment>
<evidence type="ECO:0000256" key="14">
    <source>
        <dbReference type="PIRSR" id="PIRSR600823-2"/>
    </source>
</evidence>
<dbReference type="PRINTS" id="PR00461">
    <property type="entry name" value="PLPEROXIDASE"/>
</dbReference>
<feature type="binding site" evidence="15">
    <location>
        <position position="66"/>
    </location>
    <ligand>
        <name>Ca(2+)</name>
        <dbReference type="ChEBI" id="CHEBI:29108"/>
        <label>1</label>
    </ligand>
</feature>
<evidence type="ECO:0000313" key="21">
    <source>
        <dbReference type="Proteomes" id="UP000007305"/>
    </source>
</evidence>
<dbReference type="InterPro" id="IPR033905">
    <property type="entry name" value="Secretory_peroxidase"/>
</dbReference>
<dbReference type="Gene3D" id="1.10.420.10">
    <property type="entry name" value="Peroxidase, domain 2"/>
    <property type="match status" value="2"/>
</dbReference>
<comment type="cofactor">
    <cofactor evidence="15 18">
        <name>Ca(2+)</name>
        <dbReference type="ChEBI" id="CHEBI:29108"/>
    </cofactor>
    <text evidence="15 18">Binds 2 calcium ions per subunit.</text>
</comment>
<dbReference type="Gramene" id="Zm00001eb009930_T001">
    <property type="protein sequence ID" value="Zm00001eb009930_P001"/>
    <property type="gene ID" value="Zm00001eb009930"/>
</dbReference>
<feature type="binding site" evidence="15">
    <location>
        <position position="285"/>
    </location>
    <ligand>
        <name>Ca(2+)</name>
        <dbReference type="ChEBI" id="CHEBI:29108"/>
        <label>2</label>
    </ligand>
</feature>
<dbReference type="EC" id="1.11.1.7" evidence="18"/>
<feature type="site" description="Transition state stabilizer" evidence="16">
    <location>
        <position position="61"/>
    </location>
</feature>
<comment type="function">
    <text evidence="18">Removal of H(2)O(2), oxidation of toxic reductants, biosynthesis and degradation of lignin, suberization, auxin catabolism, response to environmental stresses such as wounding, pathogen attack and oxidative stress.</text>
</comment>
<gene>
    <name evidence="20" type="primary">LOC103633271</name>
</gene>
<evidence type="ECO:0000256" key="18">
    <source>
        <dbReference type="RuleBase" id="RU362060"/>
    </source>
</evidence>
<evidence type="ECO:0000256" key="5">
    <source>
        <dbReference type="ARBA" id="ARBA00022723"/>
    </source>
</evidence>
<organism evidence="20 21">
    <name type="scientific">Zea mays</name>
    <name type="common">Maize</name>
    <dbReference type="NCBI Taxonomy" id="4577"/>
    <lineage>
        <taxon>Eukaryota</taxon>
        <taxon>Viridiplantae</taxon>
        <taxon>Streptophyta</taxon>
        <taxon>Embryophyta</taxon>
        <taxon>Tracheophyta</taxon>
        <taxon>Spermatophyta</taxon>
        <taxon>Magnoliopsida</taxon>
        <taxon>Liliopsida</taxon>
        <taxon>Poales</taxon>
        <taxon>Poaceae</taxon>
        <taxon>PACMAD clade</taxon>
        <taxon>Panicoideae</taxon>
        <taxon>Andropogonodae</taxon>
        <taxon>Andropogoneae</taxon>
        <taxon>Tripsacinae</taxon>
        <taxon>Zea</taxon>
    </lineage>
</organism>
<dbReference type="GO" id="GO:0140825">
    <property type="term" value="F:lactoperoxidase activity"/>
    <property type="evidence" value="ECO:0007669"/>
    <property type="project" value="UniProtKB-EC"/>
</dbReference>
<keyword evidence="21" id="KW-1185">Reference proteome</keyword>
<feature type="binding site" evidence="15">
    <location>
        <position position="290"/>
    </location>
    <ligand>
        <name>Ca(2+)</name>
        <dbReference type="ChEBI" id="CHEBI:29108"/>
        <label>2</label>
    </ligand>
</feature>
<dbReference type="GO" id="GO:0042744">
    <property type="term" value="P:hydrogen peroxide catabolic process"/>
    <property type="evidence" value="ECO:0007669"/>
    <property type="project" value="UniProtKB-KW"/>
</dbReference>
<dbReference type="CDD" id="cd00693">
    <property type="entry name" value="secretory_peroxidase"/>
    <property type="match status" value="1"/>
</dbReference>
<feature type="binding site" evidence="15">
    <location>
        <position position="73"/>
    </location>
    <ligand>
        <name>Ca(2+)</name>
        <dbReference type="ChEBI" id="CHEBI:29108"/>
        <label>1</label>
    </ligand>
</feature>
<keyword evidence="8 15" id="KW-0408">Iron</keyword>
<evidence type="ECO:0000256" key="8">
    <source>
        <dbReference type="ARBA" id="ARBA00023004"/>
    </source>
</evidence>
<dbReference type="PANTHER" id="PTHR31388">
    <property type="entry name" value="PEROXIDASE 72-RELATED"/>
    <property type="match status" value="1"/>
</dbReference>
<reference evidence="21" key="1">
    <citation type="submission" date="2015-12" db="EMBL/GenBank/DDBJ databases">
        <title>Update maize B73 reference genome by single molecule sequencing technologies.</title>
        <authorList>
            <consortium name="Maize Genome Sequencing Project"/>
            <person name="Ware D."/>
        </authorList>
    </citation>
    <scope>NUCLEOTIDE SEQUENCE [LARGE SCALE GENOMIC DNA]</scope>
    <source>
        <strain evidence="21">cv. B73</strain>
    </source>
</reference>
<evidence type="ECO:0000256" key="3">
    <source>
        <dbReference type="ARBA" id="ARBA00022559"/>
    </source>
</evidence>
<feature type="binding site" evidence="15">
    <location>
        <position position="71"/>
    </location>
    <ligand>
        <name>Ca(2+)</name>
        <dbReference type="ChEBI" id="CHEBI:29108"/>
        <label>1</label>
    </ligand>
</feature>
<dbReference type="EnsemblPlants" id="Zm00001eb009930_T001">
    <property type="protein sequence ID" value="Zm00001eb009930_P001"/>
    <property type="gene ID" value="Zm00001eb009930"/>
</dbReference>
<sequence>MAAVAVALCAAFALAALGGAEAQQLSPAYYDDSCPHVYDTVRRVIQEARASDPRILASLLRLHFHDCFVNGCDASLLLDETPTMRSEKEANPNKGSARGFPVVDDIKAALENACPGVVSCADVLALAAEVSVELAGGPYWRVMLGRTDGMAANFDGAQNLPNPTEPLNDLKQKFADLGLDDTDFVALQGIPLQPAHMETTRQQLADLLVAARARAELRMMRLVAYAGAHTIGRAQCRFFQDRLYNFSDTERSDPTLDRSYLAALRESCPAAVSDNTCLNNLDPATPDTFDNRYYANILSNRGLLRSDQAMLSAPEEGAVSTAPIVGRFANSQVEFFQSFATAMVKMGNIAPMTGGLREVRRNCRVVN</sequence>
<dbReference type="GO" id="GO:0009505">
    <property type="term" value="C:plant-type cell wall"/>
    <property type="evidence" value="ECO:0000318"/>
    <property type="project" value="GO_Central"/>
</dbReference>
<evidence type="ECO:0000256" key="15">
    <source>
        <dbReference type="PIRSR" id="PIRSR600823-3"/>
    </source>
</evidence>
<feature type="binding site" evidence="14">
    <location>
        <position position="161"/>
    </location>
    <ligand>
        <name>substrate</name>
    </ligand>
</feature>
<keyword evidence="6 15" id="KW-0106">Calcium</keyword>
<keyword evidence="10" id="KW-0325">Glycoprotein</keyword>
<evidence type="ECO:0007829" key="22">
    <source>
        <dbReference type="PeptideAtlas" id="A0A804LGQ8"/>
    </source>
</evidence>
<feature type="chain" id="PRO_5033098508" description="Peroxidase" evidence="18">
    <location>
        <begin position="23"/>
        <end position="367"/>
    </location>
</feature>
<evidence type="ECO:0000256" key="6">
    <source>
        <dbReference type="ARBA" id="ARBA00022837"/>
    </source>
</evidence>
<keyword evidence="18" id="KW-0732">Signal</keyword>
<comment type="catalytic activity">
    <reaction evidence="1 18">
        <text>2 a phenolic donor + H2O2 = 2 a phenolic radical donor + 2 H2O</text>
        <dbReference type="Rhea" id="RHEA:56136"/>
        <dbReference type="ChEBI" id="CHEBI:15377"/>
        <dbReference type="ChEBI" id="CHEBI:16240"/>
        <dbReference type="ChEBI" id="CHEBI:139520"/>
        <dbReference type="ChEBI" id="CHEBI:139521"/>
        <dbReference type="EC" id="1.11.1.7"/>
    </reaction>
</comment>
<evidence type="ECO:0000313" key="20">
    <source>
        <dbReference type="EnsemblPlants" id="Zm00001eb009930_P001"/>
    </source>
</evidence>
<keyword evidence="18" id="KW-0964">Secreted</keyword>
<evidence type="ECO:0000256" key="13">
    <source>
        <dbReference type="PIRSR" id="PIRSR600823-1"/>
    </source>
</evidence>
<keyword evidence="5 15" id="KW-0479">Metal-binding</keyword>
<keyword evidence="11" id="KW-0873">Pyrrolidone carboxylic acid</keyword>
<feature type="disulfide bond" evidence="17">
    <location>
        <begin position="120"/>
        <end position="363"/>
    </location>
</feature>
<keyword evidence="22" id="KW-1267">Proteomics identification</keyword>